<name>A0A6I3SMP6_HELMO</name>
<dbReference type="SMART" id="SM00086">
    <property type="entry name" value="PAC"/>
    <property type="match status" value="1"/>
</dbReference>
<dbReference type="InterPro" id="IPR000160">
    <property type="entry name" value="GGDEF_dom"/>
</dbReference>
<dbReference type="Pfam" id="PF13426">
    <property type="entry name" value="PAS_9"/>
    <property type="match status" value="1"/>
</dbReference>
<sequence length="604" mass="70095">MNSENQALILDDEKLFTRWLGTVKSQADIALWEWNVHTGEVVVNSRWYTMLGYRPYEFIATYESFQTLLHPDDRQRVLSLLENHIIQRNGIIDVEYRILCKNKEYRWIRSRILAVESSLNREMSNVVGSNTDIQRSKLEEIRLREREKRFAQFLDEMPLGVAQIDNKGVLIYNNGSLERIFGLSRWNLEKRGLASFLLDIRQQRDSDHLLNKQTPLGRSSKKILGDGREMDVEIQWIYNDDEKGNPNYTFFITDVTEQKRREEELHYLCFHDNLTGLYNRAYFEQEMNRLNTFRQLPLSIVIGDVNGLKLVNDTFGHKEGDRLLVCIAQVLKSELRNEDIICRWGGDEFAVVLPKTDEATAEKICSRILRTCKEADEGPIPLNISLGVACKTNPEQKINEIFVQAEEKLYRRKFHASIEVRNTILKSLKDKLAEKYNETQAHIEHLRQLAIQLGKSLKLSDNELNELYLLASLHDIGKIAIPVHIASKEEKLRVEEWEIMKSHSEVGYRLVRTLPEYAHIADKILTHHEKWDGTGYPLGLKRNEIPVLARILAIADAFDVMVNGRPYKKPLSLEEALRELAKGAGSHFDPAMVEDFFKIIPRVQ</sequence>
<dbReference type="SMART" id="SM00471">
    <property type="entry name" value="HDc"/>
    <property type="match status" value="1"/>
</dbReference>
<protein>
    <submittedName>
        <fullName evidence="4">Diguanylate cyclase</fullName>
    </submittedName>
</protein>
<dbReference type="Gene3D" id="3.30.70.270">
    <property type="match status" value="1"/>
</dbReference>
<dbReference type="Gene3D" id="3.30.450.20">
    <property type="entry name" value="PAS domain"/>
    <property type="match status" value="2"/>
</dbReference>
<dbReference type="InterPro" id="IPR043128">
    <property type="entry name" value="Rev_trsase/Diguanyl_cyclase"/>
</dbReference>
<reference evidence="4 5" key="1">
    <citation type="submission" date="2019-11" db="EMBL/GenBank/DDBJ databases">
        <title>Whole-genome sequence of a the green, strictly anaerobic photosynthetic bacterium Heliobacillus mobilis DSM 6151.</title>
        <authorList>
            <person name="Kyndt J.A."/>
            <person name="Meyer T.E."/>
        </authorList>
    </citation>
    <scope>NUCLEOTIDE SEQUENCE [LARGE SCALE GENOMIC DNA]</scope>
    <source>
        <strain evidence="4 5">DSM 6151</strain>
    </source>
</reference>
<evidence type="ECO:0000259" key="1">
    <source>
        <dbReference type="PROSITE" id="PS50112"/>
    </source>
</evidence>
<dbReference type="InterPro" id="IPR000014">
    <property type="entry name" value="PAS"/>
</dbReference>
<dbReference type="SUPFAM" id="SSF109604">
    <property type="entry name" value="HD-domain/PDEase-like"/>
    <property type="match status" value="1"/>
</dbReference>
<dbReference type="SMART" id="SM00267">
    <property type="entry name" value="GGDEF"/>
    <property type="match status" value="1"/>
</dbReference>
<dbReference type="NCBIfam" id="TIGR00254">
    <property type="entry name" value="GGDEF"/>
    <property type="match status" value="1"/>
</dbReference>
<dbReference type="InterPro" id="IPR029787">
    <property type="entry name" value="Nucleotide_cyclase"/>
</dbReference>
<dbReference type="InterPro" id="IPR001610">
    <property type="entry name" value="PAC"/>
</dbReference>
<dbReference type="PROSITE" id="PS50112">
    <property type="entry name" value="PAS"/>
    <property type="match status" value="2"/>
</dbReference>
<dbReference type="InterPro" id="IPR035965">
    <property type="entry name" value="PAS-like_dom_sf"/>
</dbReference>
<dbReference type="SMART" id="SM00091">
    <property type="entry name" value="PAS"/>
    <property type="match status" value="2"/>
</dbReference>
<comment type="caution">
    <text evidence="4">The sequence shown here is derived from an EMBL/GenBank/DDBJ whole genome shotgun (WGS) entry which is preliminary data.</text>
</comment>
<evidence type="ECO:0000259" key="3">
    <source>
        <dbReference type="PROSITE" id="PS51832"/>
    </source>
</evidence>
<evidence type="ECO:0000259" key="2">
    <source>
        <dbReference type="PROSITE" id="PS50887"/>
    </source>
</evidence>
<dbReference type="InterPro" id="IPR003607">
    <property type="entry name" value="HD/PDEase_dom"/>
</dbReference>
<dbReference type="RefSeq" id="WP_155477092.1">
    <property type="nucleotide sequence ID" value="NZ_WNKU01000017.1"/>
</dbReference>
<dbReference type="CDD" id="cd01949">
    <property type="entry name" value="GGDEF"/>
    <property type="match status" value="1"/>
</dbReference>
<dbReference type="PANTHER" id="PTHR43155">
    <property type="entry name" value="CYCLIC DI-GMP PHOSPHODIESTERASE PA4108-RELATED"/>
    <property type="match status" value="1"/>
</dbReference>
<dbReference type="PROSITE" id="PS50887">
    <property type="entry name" value="GGDEF"/>
    <property type="match status" value="1"/>
</dbReference>
<dbReference type="CDD" id="cd00077">
    <property type="entry name" value="HDc"/>
    <property type="match status" value="1"/>
</dbReference>
<dbReference type="PROSITE" id="PS51832">
    <property type="entry name" value="HD_GYP"/>
    <property type="match status" value="1"/>
</dbReference>
<dbReference type="InterPro" id="IPR037522">
    <property type="entry name" value="HD_GYP_dom"/>
</dbReference>
<dbReference type="EMBL" id="WNKU01000017">
    <property type="protein sequence ID" value="MTV50005.1"/>
    <property type="molecule type" value="Genomic_DNA"/>
</dbReference>
<proteinExistence type="predicted"/>
<dbReference type="NCBIfam" id="TIGR00229">
    <property type="entry name" value="sensory_box"/>
    <property type="match status" value="1"/>
</dbReference>
<feature type="domain" description="GGDEF" evidence="2">
    <location>
        <begin position="296"/>
        <end position="429"/>
    </location>
</feature>
<feature type="domain" description="HD-GYP" evidence="3">
    <location>
        <begin position="417"/>
        <end position="604"/>
    </location>
</feature>
<dbReference type="Proteomes" id="UP000430670">
    <property type="component" value="Unassembled WGS sequence"/>
</dbReference>
<dbReference type="SUPFAM" id="SSF55785">
    <property type="entry name" value="PYP-like sensor domain (PAS domain)"/>
    <property type="match status" value="2"/>
</dbReference>
<dbReference type="SUPFAM" id="SSF55073">
    <property type="entry name" value="Nucleotide cyclase"/>
    <property type="match status" value="1"/>
</dbReference>
<feature type="domain" description="PAS" evidence="1">
    <location>
        <begin position="43"/>
        <end position="88"/>
    </location>
</feature>
<dbReference type="Pfam" id="PF13487">
    <property type="entry name" value="HD_5"/>
    <property type="match status" value="1"/>
</dbReference>
<dbReference type="InterPro" id="IPR013655">
    <property type="entry name" value="PAS_fold_3"/>
</dbReference>
<dbReference type="Pfam" id="PF00990">
    <property type="entry name" value="GGDEF"/>
    <property type="match status" value="1"/>
</dbReference>
<feature type="domain" description="PAS" evidence="1">
    <location>
        <begin position="146"/>
        <end position="209"/>
    </location>
</feature>
<dbReference type="Gene3D" id="1.10.3210.10">
    <property type="entry name" value="Hypothetical protein af1432"/>
    <property type="match status" value="1"/>
</dbReference>
<dbReference type="OrthoDB" id="9798833at2"/>
<evidence type="ECO:0000313" key="5">
    <source>
        <dbReference type="Proteomes" id="UP000430670"/>
    </source>
</evidence>
<keyword evidence="5" id="KW-1185">Reference proteome</keyword>
<evidence type="ECO:0000313" key="4">
    <source>
        <dbReference type="EMBL" id="MTV50005.1"/>
    </source>
</evidence>
<accession>A0A6I3SMP6</accession>
<gene>
    <name evidence="4" type="ORF">GJ688_13575</name>
</gene>
<dbReference type="CDD" id="cd00130">
    <property type="entry name" value="PAS"/>
    <property type="match status" value="1"/>
</dbReference>
<dbReference type="AlphaFoldDB" id="A0A6I3SMP6"/>
<organism evidence="4 5">
    <name type="scientific">Heliobacterium mobile</name>
    <name type="common">Heliobacillus mobilis</name>
    <dbReference type="NCBI Taxonomy" id="28064"/>
    <lineage>
        <taxon>Bacteria</taxon>
        <taxon>Bacillati</taxon>
        <taxon>Bacillota</taxon>
        <taxon>Clostridia</taxon>
        <taxon>Eubacteriales</taxon>
        <taxon>Heliobacteriaceae</taxon>
        <taxon>Heliobacterium</taxon>
    </lineage>
</organism>
<dbReference type="Pfam" id="PF08447">
    <property type="entry name" value="PAS_3"/>
    <property type="match status" value="1"/>
</dbReference>
<dbReference type="PANTHER" id="PTHR43155:SF2">
    <property type="entry name" value="CYCLIC DI-GMP PHOSPHODIESTERASE PA4108"/>
    <property type="match status" value="1"/>
</dbReference>